<evidence type="ECO:0000313" key="1">
    <source>
        <dbReference type="EMBL" id="BDZ52754.1"/>
    </source>
</evidence>
<evidence type="ECO:0000313" key="2">
    <source>
        <dbReference type="Proteomes" id="UP001321486"/>
    </source>
</evidence>
<dbReference type="Proteomes" id="UP001321486">
    <property type="component" value="Plasmid pNBRC108728a"/>
</dbReference>
<accession>A0ABN6Y619</accession>
<reference evidence="2" key="1">
    <citation type="journal article" date="2019" name="Int. J. Syst. Evol. Microbiol.">
        <title>The Global Catalogue of Microorganisms (GCM) 10K type strain sequencing project: providing services to taxonomists for standard genome sequencing and annotation.</title>
        <authorList>
            <consortium name="The Broad Institute Genomics Platform"/>
            <consortium name="The Broad Institute Genome Sequencing Center for Infectious Disease"/>
            <person name="Wu L."/>
            <person name="Ma J."/>
        </authorList>
    </citation>
    <scope>NUCLEOTIDE SEQUENCE [LARGE SCALE GENOMIC DNA]</scope>
    <source>
        <strain evidence="2">NBRC 108728</strain>
    </source>
</reference>
<gene>
    <name evidence="1" type="ORF">GCM10025867_49950</name>
</gene>
<protein>
    <recommendedName>
        <fullName evidence="3">HNH endonuclease</fullName>
    </recommendedName>
</protein>
<dbReference type="InterPro" id="IPR003615">
    <property type="entry name" value="HNH_nuc"/>
</dbReference>
<organism evidence="1 2">
    <name type="scientific">Frondihabitans sucicola</name>
    <dbReference type="NCBI Taxonomy" id="1268041"/>
    <lineage>
        <taxon>Bacteria</taxon>
        <taxon>Bacillati</taxon>
        <taxon>Actinomycetota</taxon>
        <taxon>Actinomycetes</taxon>
        <taxon>Micrococcales</taxon>
        <taxon>Microbacteriaceae</taxon>
        <taxon>Frondihabitans</taxon>
    </lineage>
</organism>
<proteinExistence type="predicted"/>
<evidence type="ECO:0008006" key="3">
    <source>
        <dbReference type="Google" id="ProtNLM"/>
    </source>
</evidence>
<keyword evidence="2" id="KW-1185">Reference proteome</keyword>
<sequence>MGSPTSAGDRTIRAMTTIGADAPPRRFYEVDCANCDETFLTTGHADAFCSLDCRATATVIRKIRREIENNADSPETAPDSIIRALRVNLHWASVGGYDRPITPELRAEVWARDNGLCVECGEPGAEIDHILMPLGDPRRGTADELRLLCTPCHQRITDENHGDA</sequence>
<geneLocation type="plasmid" evidence="1 2">
    <name>pNBRC108728a</name>
</geneLocation>
<dbReference type="Gene3D" id="1.10.30.50">
    <property type="match status" value="1"/>
</dbReference>
<name>A0ABN6Y619_9MICO</name>
<dbReference type="CDD" id="cd00085">
    <property type="entry name" value="HNHc"/>
    <property type="match status" value="1"/>
</dbReference>
<dbReference type="EMBL" id="AP027733">
    <property type="protein sequence ID" value="BDZ52754.1"/>
    <property type="molecule type" value="Genomic_DNA"/>
</dbReference>
<keyword evidence="1" id="KW-0614">Plasmid</keyword>